<dbReference type="InterPro" id="IPR036597">
    <property type="entry name" value="Fido-like_dom_sf"/>
</dbReference>
<dbReference type="AlphaFoldDB" id="A0A1W1E714"/>
<dbReference type="PROSITE" id="PS51459">
    <property type="entry name" value="FIDO"/>
    <property type="match status" value="1"/>
</dbReference>
<dbReference type="InterPro" id="IPR003812">
    <property type="entry name" value="Fido"/>
</dbReference>
<reference evidence="2" key="1">
    <citation type="submission" date="2016-10" db="EMBL/GenBank/DDBJ databases">
        <authorList>
            <person name="de Groot N.N."/>
        </authorList>
    </citation>
    <scope>NUCLEOTIDE SEQUENCE</scope>
</reference>
<gene>
    <name evidence="2" type="ORF">MNB_SUP05-SYMBIONT-5-1229</name>
</gene>
<dbReference type="SUPFAM" id="SSF140931">
    <property type="entry name" value="Fic-like"/>
    <property type="match status" value="1"/>
</dbReference>
<evidence type="ECO:0000259" key="1">
    <source>
        <dbReference type="PROSITE" id="PS51459"/>
    </source>
</evidence>
<name>A0A1W1E714_9ZZZZ</name>
<dbReference type="Gene3D" id="1.10.3290.10">
    <property type="entry name" value="Fido-like domain"/>
    <property type="match status" value="1"/>
</dbReference>
<evidence type="ECO:0000313" key="2">
    <source>
        <dbReference type="EMBL" id="SFV89546.1"/>
    </source>
</evidence>
<organism evidence="2">
    <name type="scientific">hydrothermal vent metagenome</name>
    <dbReference type="NCBI Taxonomy" id="652676"/>
    <lineage>
        <taxon>unclassified sequences</taxon>
        <taxon>metagenomes</taxon>
        <taxon>ecological metagenomes</taxon>
    </lineage>
</organism>
<protein>
    <submittedName>
        <fullName evidence="2">Uncharacterized conserved protein</fullName>
    </submittedName>
</protein>
<sequence>MFESAIMDKTLRQMAAGSLEIETGTQEVDFNAIVLDDIVPNNFHATSVAAVQNIYHITQEIAQNFQAEITLQQIKDWHKVLMRGLINNAGEFSTKQRVLPNVNTQLTHPKDIAEELKLWVKKYNNIQHLSDIAKSHYHFEIIHPFSDGNGRIGRLIVLAQCLQIGIKPPTINNNNKALYYILLEYAQINPAPLAYFFSSMC</sequence>
<feature type="domain" description="Fido" evidence="1">
    <location>
        <begin position="69"/>
        <end position="199"/>
    </location>
</feature>
<dbReference type="InterPro" id="IPR040198">
    <property type="entry name" value="Fido_containing"/>
</dbReference>
<accession>A0A1W1E714</accession>
<dbReference type="Pfam" id="PF02661">
    <property type="entry name" value="Fic"/>
    <property type="match status" value="1"/>
</dbReference>
<dbReference type="PANTHER" id="PTHR13504">
    <property type="entry name" value="FIDO DOMAIN-CONTAINING PROTEIN DDB_G0283145"/>
    <property type="match status" value="1"/>
</dbReference>
<proteinExistence type="predicted"/>
<dbReference type="PANTHER" id="PTHR13504:SF38">
    <property type="entry name" value="FIDO DOMAIN-CONTAINING PROTEIN"/>
    <property type="match status" value="1"/>
</dbReference>
<dbReference type="EMBL" id="FPHZ01000235">
    <property type="protein sequence ID" value="SFV89546.1"/>
    <property type="molecule type" value="Genomic_DNA"/>
</dbReference>